<proteinExistence type="predicted"/>
<dbReference type="RefSeq" id="WP_216478648.1">
    <property type="nucleotide sequence ID" value="NZ_JAHLQJ010000007.1"/>
</dbReference>
<gene>
    <name evidence="1" type="ORF">KQJ23_09760</name>
</gene>
<evidence type="ECO:0000313" key="1">
    <source>
        <dbReference type="EMBL" id="MBU5672107.1"/>
    </source>
</evidence>
<dbReference type="Proteomes" id="UP000743001">
    <property type="component" value="Unassembled WGS sequence"/>
</dbReference>
<organism evidence="1 2">
    <name type="scientific">Paenibacillus brevis</name>
    <dbReference type="NCBI Taxonomy" id="2841508"/>
    <lineage>
        <taxon>Bacteria</taxon>
        <taxon>Bacillati</taxon>
        <taxon>Bacillota</taxon>
        <taxon>Bacilli</taxon>
        <taxon>Bacillales</taxon>
        <taxon>Paenibacillaceae</taxon>
        <taxon>Paenibacillus</taxon>
    </lineage>
</organism>
<accession>A0ABS6FRM7</accession>
<reference evidence="1 2" key="1">
    <citation type="submission" date="2021-06" db="EMBL/GenBank/DDBJ databases">
        <authorList>
            <person name="Sun Q."/>
            <person name="Li D."/>
        </authorList>
    </citation>
    <scope>NUCLEOTIDE SEQUENCE [LARGE SCALE GENOMIC DNA]</scope>
    <source>
        <strain evidence="1 2">MSJ-6</strain>
    </source>
</reference>
<sequence>MDTIGRLYGRITDFDGEPLQGAVVRLINDQFEDIYHTFTDKAGCYELLVRKGVYYTFYACRDYNVRFLEYWAWNVPLFDDFELNARIDGLEIYSLTAFRVKRGFPQLMLYFRPMSLKRSKAIDQSLGMQEGYSIIDISPDLSKEDIKVTINNEASEIYEVNKVVEYAGENQGIYAYLVHVSTNKALNIYEYNQINIKLFDKETKEKGEGVLFWKEERTL</sequence>
<protein>
    <submittedName>
        <fullName evidence="1">Carboxypeptidase-like regulatory domain-containing protein</fullName>
    </submittedName>
</protein>
<evidence type="ECO:0000313" key="2">
    <source>
        <dbReference type="Proteomes" id="UP000743001"/>
    </source>
</evidence>
<comment type="caution">
    <text evidence="1">The sequence shown here is derived from an EMBL/GenBank/DDBJ whole genome shotgun (WGS) entry which is preliminary data.</text>
</comment>
<dbReference type="EMBL" id="JAHLQJ010000007">
    <property type="protein sequence ID" value="MBU5672107.1"/>
    <property type="molecule type" value="Genomic_DNA"/>
</dbReference>
<name>A0ABS6FRM7_9BACL</name>
<keyword evidence="2" id="KW-1185">Reference proteome</keyword>